<dbReference type="Pfam" id="PF13979">
    <property type="entry name" value="SopA_C"/>
    <property type="match status" value="1"/>
</dbReference>
<reference evidence="17" key="1">
    <citation type="submission" date="2022-07" db="EMBL/GenBank/DDBJ databases">
        <title>Genetic diversity of Erwinia pyrifoliae.</title>
        <authorList>
            <person name="Park D.S."/>
            <person name="Ham H."/>
        </authorList>
    </citation>
    <scope>NUCLEOTIDE SEQUENCE</scope>
    <source>
        <strain evidence="17">CP201486</strain>
    </source>
</reference>
<organism evidence="17 18">
    <name type="scientific">Erwinia pyrifoliae</name>
    <dbReference type="NCBI Taxonomy" id="79967"/>
    <lineage>
        <taxon>Bacteria</taxon>
        <taxon>Pseudomonadati</taxon>
        <taxon>Pseudomonadota</taxon>
        <taxon>Gammaproteobacteria</taxon>
        <taxon>Enterobacterales</taxon>
        <taxon>Erwiniaceae</taxon>
        <taxon>Erwinia</taxon>
    </lineage>
</organism>
<evidence type="ECO:0000256" key="9">
    <source>
        <dbReference type="ARBA" id="ARBA00022786"/>
    </source>
</evidence>
<evidence type="ECO:0000313" key="17">
    <source>
        <dbReference type="EMBL" id="UWS34539.1"/>
    </source>
</evidence>
<name>A0ABY5XB40_ERWPY</name>
<evidence type="ECO:0000256" key="13">
    <source>
        <dbReference type="ARBA" id="ARBA00030158"/>
    </source>
</evidence>
<evidence type="ECO:0000256" key="1">
    <source>
        <dbReference type="ARBA" id="ARBA00000885"/>
    </source>
</evidence>
<dbReference type="SUPFAM" id="SSF141571">
    <property type="entry name" value="Pentapeptide repeat-like"/>
    <property type="match status" value="1"/>
</dbReference>
<evidence type="ECO:0000259" key="16">
    <source>
        <dbReference type="Pfam" id="PF13981"/>
    </source>
</evidence>
<dbReference type="InterPro" id="IPR038270">
    <property type="entry name" value="SopA-like_catalytic_sf"/>
</dbReference>
<protein>
    <recommendedName>
        <fullName evidence="6">E3 ubiquitin-protein ligase SopA</fullName>
        <ecNumber evidence="5">2.3.2.26</ecNumber>
    </recommendedName>
    <alternativeName>
        <fullName evidence="14">HECT-type E3 ubiquitin transferase SopA</fullName>
    </alternativeName>
    <alternativeName>
        <fullName evidence="12">Salmonella outer protein A</fullName>
    </alternativeName>
    <alternativeName>
        <fullName evidence="13">Secreted effector protein SopA</fullName>
    </alternativeName>
</protein>
<dbReference type="Gene3D" id="1.25.40.300">
    <property type="entry name" value="Putative secreted effector protein"/>
    <property type="match status" value="1"/>
</dbReference>
<comment type="subcellular location">
    <subcellularLocation>
        <location evidence="2">Host cell</location>
    </subcellularLocation>
    <subcellularLocation>
        <location evidence="3">Secreted</location>
    </subcellularLocation>
</comment>
<dbReference type="Gene3D" id="1.10.4140.10">
    <property type="entry name" value="effector protein (NleL)"/>
    <property type="match status" value="1"/>
</dbReference>
<evidence type="ECO:0000256" key="11">
    <source>
        <dbReference type="ARBA" id="ARBA00023026"/>
    </source>
</evidence>
<dbReference type="RefSeq" id="WP_259826166.1">
    <property type="nucleotide sequence ID" value="NZ_CP103445.1"/>
</dbReference>
<sequence length="671" mass="76993">MISPLIYLTANILKKPKEVVRLANKSPTVENIEFANKILNVEAENALFRRKKSSNETQAQARLFLCMHLLDELESITINKAEGIHSIVRSGFLSPAGSARVNIRIREKFTGSNLSYSNLKNKDLRSCDFRGSNEMKNPGEFDILLEKRPDFSGSTLDGVDLSDIFLFNPVFKNASMTGAKFTIRLTNPFQNTHHFGLCDGDFTGAILDKAVINLHLPSVLSLSEADWLLNDYGPHASLFDMLKTISREYSGIKTKIIKEIVNLIVRSRVDINLIPFVLDSLLNNIASENCYLDDGEIYLFFKKLVENVIENADKKVNLKRLSPKILSSLIKRFDSFSNDVKTKEYMIKCNGFFIQLMAICTHHEDPELVASARETYNKYLQLDAVKPFTAKTEFGNSETEPDWSDRGNFNFILINGHKTMIIDHENLCAMLHVNNSNLNANWNKFFLYENNKIVTQGELNHEDIFFTEFRIFKDEFQKELSTSSFKKLIEILDLGIYRHRFESTLSRMYADDKDKIKTAEDMRQLTEIFEKVLTYTVDEDKNYLCNLEQAHFEKIIKAYGLSNMNHRENARILFSLATLFTRYSSKYFLGAEFDSPKALRDYANALMHKANLLDPQVTGGNFDTWNNALIGSVESGYERETCTYDIHQQMFEHAEANFPAVLFKITPPGWR</sequence>
<dbReference type="Gene3D" id="3.40.1850.10">
    <property type="entry name" value="HECT-like ubiquitin ligase"/>
    <property type="match status" value="1"/>
</dbReference>
<dbReference type="EMBL" id="CP103445">
    <property type="protein sequence ID" value="UWS34539.1"/>
    <property type="molecule type" value="Genomic_DNA"/>
</dbReference>
<evidence type="ECO:0000259" key="15">
    <source>
        <dbReference type="Pfam" id="PF13979"/>
    </source>
</evidence>
<dbReference type="Proteomes" id="UP001058553">
    <property type="component" value="Chromosome"/>
</dbReference>
<keyword evidence="10" id="KW-0832">Ubl conjugation</keyword>
<keyword evidence="9" id="KW-0833">Ubl conjugation pathway</keyword>
<evidence type="ECO:0000256" key="3">
    <source>
        <dbReference type="ARBA" id="ARBA00004613"/>
    </source>
</evidence>
<dbReference type="Gene3D" id="2.160.20.80">
    <property type="entry name" value="E3 ubiquitin-protein ligase SopA"/>
    <property type="match status" value="1"/>
</dbReference>
<gene>
    <name evidence="17" type="ORF">NYP84_05045</name>
</gene>
<dbReference type="Pfam" id="PF13981">
    <property type="entry name" value="SopA"/>
    <property type="match status" value="1"/>
</dbReference>
<dbReference type="InterPro" id="IPR025726">
    <property type="entry name" value="SopA-like_central"/>
</dbReference>
<evidence type="ECO:0000256" key="10">
    <source>
        <dbReference type="ARBA" id="ARBA00022843"/>
    </source>
</evidence>
<accession>A0ABY5XB40</accession>
<evidence type="ECO:0000256" key="4">
    <source>
        <dbReference type="ARBA" id="ARBA00006549"/>
    </source>
</evidence>
<feature type="domain" description="E3 ubiquitin ligase SopA-like central" evidence="16">
    <location>
        <begin position="269"/>
        <end position="391"/>
    </location>
</feature>
<evidence type="ECO:0000256" key="12">
    <source>
        <dbReference type="ARBA" id="ARBA00029915"/>
    </source>
</evidence>
<evidence type="ECO:0000313" key="18">
    <source>
        <dbReference type="Proteomes" id="UP001058553"/>
    </source>
</evidence>
<comment type="catalytic activity">
    <reaction evidence="1">
        <text>S-ubiquitinyl-[E2 ubiquitin-conjugating enzyme]-L-cysteine + [acceptor protein]-L-lysine = [E2 ubiquitin-conjugating enzyme]-L-cysteine + N(6)-ubiquitinyl-[acceptor protein]-L-lysine.</text>
        <dbReference type="EC" id="2.3.2.26"/>
    </reaction>
</comment>
<comment type="similarity">
    <text evidence="4">Belongs to the SopA E3 ligase family.</text>
</comment>
<keyword evidence="7" id="KW-0964">Secreted</keyword>
<dbReference type="EC" id="2.3.2.26" evidence="5"/>
<evidence type="ECO:0000256" key="7">
    <source>
        <dbReference type="ARBA" id="ARBA00022525"/>
    </source>
</evidence>
<keyword evidence="8" id="KW-0808">Transferase</keyword>
<proteinExistence type="inferred from homology"/>
<evidence type="ECO:0000256" key="5">
    <source>
        <dbReference type="ARBA" id="ARBA00012485"/>
    </source>
</evidence>
<evidence type="ECO:0000256" key="6">
    <source>
        <dbReference type="ARBA" id="ARBA00021624"/>
    </source>
</evidence>
<evidence type="ECO:0000256" key="2">
    <source>
        <dbReference type="ARBA" id="ARBA00004340"/>
    </source>
</evidence>
<keyword evidence="18" id="KW-1185">Reference proteome</keyword>
<evidence type="ECO:0000256" key="14">
    <source>
        <dbReference type="ARBA" id="ARBA00032669"/>
    </source>
</evidence>
<dbReference type="InterPro" id="IPR001646">
    <property type="entry name" value="5peptide_repeat"/>
</dbReference>
<keyword evidence="11" id="KW-0843">Virulence</keyword>
<dbReference type="InterPro" id="IPR025725">
    <property type="entry name" value="SopA-like_cat"/>
</dbReference>
<feature type="domain" description="E3 ubiquitin-protein ligase SopA-like catalytic" evidence="15">
    <location>
        <begin position="546"/>
        <end position="671"/>
    </location>
</feature>
<dbReference type="Pfam" id="PF00805">
    <property type="entry name" value="Pentapeptide"/>
    <property type="match status" value="1"/>
</dbReference>
<evidence type="ECO:0000256" key="8">
    <source>
        <dbReference type="ARBA" id="ARBA00022679"/>
    </source>
</evidence>